<dbReference type="Gene3D" id="1.10.287.70">
    <property type="match status" value="1"/>
</dbReference>
<keyword evidence="7 13" id="KW-0406">Ion transport</keyword>
<dbReference type="InterPro" id="IPR044440">
    <property type="entry name" value="GABAb_receptor_plant_PBP1"/>
</dbReference>
<evidence type="ECO:0000256" key="10">
    <source>
        <dbReference type="ARBA" id="ARBA00023180"/>
    </source>
</evidence>
<dbReference type="SUPFAM" id="SSF53850">
    <property type="entry name" value="Periplasmic binding protein-like II"/>
    <property type="match status" value="1"/>
</dbReference>
<dbReference type="InterPro" id="IPR001638">
    <property type="entry name" value="Solute-binding_3/MltF_N"/>
</dbReference>
<comment type="subcellular location">
    <subcellularLocation>
        <location evidence="1">Membrane</location>
        <topology evidence="1">Multi-pass membrane protein</topology>
    </subcellularLocation>
</comment>
<keyword evidence="12 13" id="KW-0407">Ion channel</keyword>
<dbReference type="InterPro" id="IPR001320">
    <property type="entry name" value="Iontro_rcpt_C"/>
</dbReference>
<feature type="signal peptide" evidence="15">
    <location>
        <begin position="1"/>
        <end position="23"/>
    </location>
</feature>
<comment type="caution">
    <text evidence="17">The sequence shown here is derived from an EMBL/GenBank/DDBJ whole genome shotgun (WGS) entry which is preliminary data.</text>
</comment>
<dbReference type="Proteomes" id="UP000235145">
    <property type="component" value="Unassembled WGS sequence"/>
</dbReference>
<evidence type="ECO:0000313" key="18">
    <source>
        <dbReference type="Proteomes" id="UP000235145"/>
    </source>
</evidence>
<organism evidence="17 18">
    <name type="scientific">Lactuca sativa</name>
    <name type="common">Garden lettuce</name>
    <dbReference type="NCBI Taxonomy" id="4236"/>
    <lineage>
        <taxon>Eukaryota</taxon>
        <taxon>Viridiplantae</taxon>
        <taxon>Streptophyta</taxon>
        <taxon>Embryophyta</taxon>
        <taxon>Tracheophyta</taxon>
        <taxon>Spermatophyta</taxon>
        <taxon>Magnoliopsida</taxon>
        <taxon>eudicotyledons</taxon>
        <taxon>Gunneridae</taxon>
        <taxon>Pentapetalae</taxon>
        <taxon>asterids</taxon>
        <taxon>campanulids</taxon>
        <taxon>Asterales</taxon>
        <taxon>Asteraceae</taxon>
        <taxon>Cichorioideae</taxon>
        <taxon>Cichorieae</taxon>
        <taxon>Lactucinae</taxon>
        <taxon>Lactuca</taxon>
    </lineage>
</organism>
<evidence type="ECO:0000256" key="12">
    <source>
        <dbReference type="ARBA" id="ARBA00023303"/>
    </source>
</evidence>
<keyword evidence="8 13" id="KW-0472">Membrane</keyword>
<comment type="similarity">
    <text evidence="2 13">Belongs to the glutamate-gated ion channel (TC 1.A.10.1) family.</text>
</comment>
<keyword evidence="9 13" id="KW-0675">Receptor</keyword>
<keyword evidence="18" id="KW-1185">Reference proteome</keyword>
<protein>
    <recommendedName>
        <fullName evidence="13">Glutamate receptor</fullName>
    </recommendedName>
</protein>
<keyword evidence="5 15" id="KW-0732">Signal</keyword>
<dbReference type="PIRSF" id="PIRSF037090">
    <property type="entry name" value="Iontro_Glu-like_rcpt_pln"/>
    <property type="match status" value="1"/>
</dbReference>
<feature type="transmembrane region" description="Helical" evidence="14">
    <location>
        <begin position="827"/>
        <end position="849"/>
    </location>
</feature>
<evidence type="ECO:0000256" key="1">
    <source>
        <dbReference type="ARBA" id="ARBA00004141"/>
    </source>
</evidence>
<evidence type="ECO:0000256" key="14">
    <source>
        <dbReference type="SAM" id="Phobius"/>
    </source>
</evidence>
<dbReference type="GO" id="GO:0015276">
    <property type="term" value="F:ligand-gated monoatomic ion channel activity"/>
    <property type="evidence" value="ECO:0000318"/>
    <property type="project" value="GO_Central"/>
</dbReference>
<dbReference type="CDD" id="cd19990">
    <property type="entry name" value="PBP1_GABAb_receptor_plant"/>
    <property type="match status" value="1"/>
</dbReference>
<dbReference type="GO" id="GO:0038023">
    <property type="term" value="F:signaling receptor activity"/>
    <property type="evidence" value="ECO:0000318"/>
    <property type="project" value="GO_Central"/>
</dbReference>
<evidence type="ECO:0000256" key="3">
    <source>
        <dbReference type="ARBA" id="ARBA00022448"/>
    </source>
</evidence>
<keyword evidence="11 13" id="KW-1071">Ligand-gated ion channel</keyword>
<evidence type="ECO:0000256" key="6">
    <source>
        <dbReference type="ARBA" id="ARBA00022989"/>
    </source>
</evidence>
<dbReference type="InterPro" id="IPR017103">
    <property type="entry name" value="Iontropic_Glu_rcpt_pln"/>
</dbReference>
<dbReference type="SMART" id="SM00079">
    <property type="entry name" value="PBPe"/>
    <property type="match status" value="1"/>
</dbReference>
<feature type="chain" id="PRO_5040485301" description="Glutamate receptor" evidence="15">
    <location>
        <begin position="24"/>
        <end position="886"/>
    </location>
</feature>
<dbReference type="EMBL" id="NBSK02000009">
    <property type="protein sequence ID" value="KAJ0186043.1"/>
    <property type="molecule type" value="Genomic_DNA"/>
</dbReference>
<evidence type="ECO:0000256" key="5">
    <source>
        <dbReference type="ARBA" id="ARBA00022729"/>
    </source>
</evidence>
<name>A0A9R1UF62_LACSA</name>
<keyword evidence="6 14" id="KW-1133">Transmembrane helix</keyword>
<dbReference type="Gene3D" id="3.40.50.2300">
    <property type="match status" value="2"/>
</dbReference>
<evidence type="ECO:0000256" key="9">
    <source>
        <dbReference type="ARBA" id="ARBA00023170"/>
    </source>
</evidence>
<dbReference type="InterPro" id="IPR015683">
    <property type="entry name" value="Ionotropic_Glu_rcpt"/>
</dbReference>
<feature type="transmembrane region" description="Helical" evidence="14">
    <location>
        <begin position="664"/>
        <end position="686"/>
    </location>
</feature>
<dbReference type="SUPFAM" id="SSF53822">
    <property type="entry name" value="Periplasmic binding protein-like I"/>
    <property type="match status" value="1"/>
</dbReference>
<evidence type="ECO:0000256" key="13">
    <source>
        <dbReference type="PIRNR" id="PIRNR037090"/>
    </source>
</evidence>
<evidence type="ECO:0000256" key="4">
    <source>
        <dbReference type="ARBA" id="ARBA00022692"/>
    </source>
</evidence>
<evidence type="ECO:0000256" key="7">
    <source>
        <dbReference type="ARBA" id="ARBA00023065"/>
    </source>
</evidence>
<evidence type="ECO:0000256" key="15">
    <source>
        <dbReference type="SAM" id="SignalP"/>
    </source>
</evidence>
<feature type="transmembrane region" description="Helical" evidence="14">
    <location>
        <begin position="568"/>
        <end position="586"/>
    </location>
</feature>
<proteinExistence type="inferred from homology"/>
<dbReference type="Pfam" id="PF01094">
    <property type="entry name" value="ANF_receptor"/>
    <property type="match status" value="1"/>
</dbReference>
<dbReference type="PANTHER" id="PTHR18966">
    <property type="entry name" value="IONOTROPIC GLUTAMATE RECEPTOR"/>
    <property type="match status" value="1"/>
</dbReference>
<dbReference type="InterPro" id="IPR028082">
    <property type="entry name" value="Peripla_BP_I"/>
</dbReference>
<dbReference type="FunFam" id="3.40.50.2300:FF:000081">
    <property type="entry name" value="Glutamate receptor"/>
    <property type="match status" value="1"/>
</dbReference>
<keyword evidence="3 13" id="KW-0813">Transport</keyword>
<dbReference type="Gene3D" id="3.40.190.10">
    <property type="entry name" value="Periplasmic binding protein-like II"/>
    <property type="match status" value="3"/>
</dbReference>
<feature type="domain" description="Ionotropic glutamate receptor C-terminal" evidence="16">
    <location>
        <begin position="446"/>
        <end position="807"/>
    </location>
</feature>
<gene>
    <name evidence="17" type="ORF">LSAT_V11C900461390</name>
</gene>
<evidence type="ECO:0000256" key="11">
    <source>
        <dbReference type="ARBA" id="ARBA00023286"/>
    </source>
</evidence>
<dbReference type="InterPro" id="IPR001828">
    <property type="entry name" value="ANF_lig-bd_rcpt"/>
</dbReference>
<dbReference type="Pfam" id="PF00060">
    <property type="entry name" value="Lig_chan"/>
    <property type="match status" value="1"/>
</dbReference>
<evidence type="ECO:0000256" key="8">
    <source>
        <dbReference type="ARBA" id="ARBA00023136"/>
    </source>
</evidence>
<sequence length="886" mass="99071">MINFRLYPFLILMLLSFQTLTRAHEHPRSYSEVQVGVILDMESWAGKVVYRCISMAISDFYTANPHYTTRIAFKTRDTKGEPLSALSAALDLLENTKVQAIIGPESTVEARFLDVFEDKANIPILSFSTSPFPNRNPYLLQISQDETTQFKAIAAMVDLFKSTEVIVICEDTTNGREMTTYMVSAFQEKNIYVMHASFISASSNNEQVWEELRKLQTMQTMVFVVHVSPSLATNVFSMAKELGMMGEGYMWIVTSKTTNYLESLDSETIESMQGAVGFRSYFPASRDLHKFVSKCRKEHYDLNPFMEFKGVDPNGIWAYDAVYALATAVERIQTTTELASKDLGTNIGTSLLDEMLRVNLHGLGGEFKLMNGRTTSKAMEVVNVIGKGGRRVGFWMMATGGGFVKEIKKPNSSSNQGLEIIIWPGGTTSINPKRRKLQTNGNKKLRILFPGASLFPNIAQISVDPRTNLSGVSGFTGDVFNAAFNALDYGVEIEVIPFSHKDGSTYNDVIQKIYLKEYDAAIGDFTITENRSLFVDFTLPFTDLGVGIVARNTKNGMWIFLDPLSADLWITSAFFFLFLGFVIWFIEHRTNNEFQGSTRHQIGTTLWFAFSTLVYAHSKLSNSLHSNLNLLKDLIFLSTHKIYILDLSGIENCRGEAAKFVVTVWVFVVLVLTSSYTATLSSLLTVQQIGMKEMSIGLQGLSPLGIVYNKLNVVDGWSEKLYAPEDYAKALTTGRFDAIVSEILYIKSLLAMYSGADFSLIATAPTTNGFGFAFQKGSPLAREMSTQIAKMREDGTLKALEDKWLKRESAMMSKDFSSPSPKILNFYGLRGLFFISGVSMALALLFSMIDLVCEKWHIKDKIKMLRCVLHGSSEIHEHDTDVESTV</sequence>
<dbReference type="Pfam" id="PF00497">
    <property type="entry name" value="SBP_bac_3"/>
    <property type="match status" value="1"/>
</dbReference>
<dbReference type="AlphaFoldDB" id="A0A9R1UF62"/>
<accession>A0A9R1UF62</accession>
<dbReference type="GO" id="GO:0005886">
    <property type="term" value="C:plasma membrane"/>
    <property type="evidence" value="ECO:0000318"/>
    <property type="project" value="GO_Central"/>
</dbReference>
<reference evidence="17 18" key="1">
    <citation type="journal article" date="2017" name="Nat. Commun.">
        <title>Genome assembly with in vitro proximity ligation data and whole-genome triplication in lettuce.</title>
        <authorList>
            <person name="Reyes-Chin-Wo S."/>
            <person name="Wang Z."/>
            <person name="Yang X."/>
            <person name="Kozik A."/>
            <person name="Arikit S."/>
            <person name="Song C."/>
            <person name="Xia L."/>
            <person name="Froenicke L."/>
            <person name="Lavelle D.O."/>
            <person name="Truco M.J."/>
            <person name="Xia R."/>
            <person name="Zhu S."/>
            <person name="Xu C."/>
            <person name="Xu H."/>
            <person name="Xu X."/>
            <person name="Cox K."/>
            <person name="Korf I."/>
            <person name="Meyers B.C."/>
            <person name="Michelmore R.W."/>
        </authorList>
    </citation>
    <scope>NUCLEOTIDE SEQUENCE [LARGE SCALE GENOMIC DNA]</scope>
    <source>
        <strain evidence="18">cv. Salinas</strain>
        <tissue evidence="17">Seedlings</tissue>
    </source>
</reference>
<keyword evidence="10" id="KW-0325">Glycoprotein</keyword>
<comment type="function">
    <text evidence="13">Glutamate-gated receptor that probably acts as non-selective cation channel.</text>
</comment>
<evidence type="ECO:0000256" key="2">
    <source>
        <dbReference type="ARBA" id="ARBA00008685"/>
    </source>
</evidence>
<keyword evidence="4 14" id="KW-0812">Transmembrane</keyword>
<evidence type="ECO:0000313" key="17">
    <source>
        <dbReference type="EMBL" id="KAJ0186043.1"/>
    </source>
</evidence>
<evidence type="ECO:0000259" key="16">
    <source>
        <dbReference type="SMART" id="SM00079"/>
    </source>
</evidence>